<dbReference type="GO" id="GO:0016787">
    <property type="term" value="F:hydrolase activity"/>
    <property type="evidence" value="ECO:0007669"/>
    <property type="project" value="UniProtKB-KW"/>
</dbReference>
<dbReference type="InterPro" id="IPR000073">
    <property type="entry name" value="AB_hydrolase_1"/>
</dbReference>
<evidence type="ECO:0000313" key="2">
    <source>
        <dbReference type="EMBL" id="MRW94133.1"/>
    </source>
</evidence>
<dbReference type="Pfam" id="PF00561">
    <property type="entry name" value="Abhydrolase_1"/>
    <property type="match status" value="1"/>
</dbReference>
<sequence>MLLTVQGAEVWCDTGDQDFDPTRPTVVFIHGALNDHSVWTAQSRHFAAQGYGVLALDLPGHGQSAGPAKTSVPAMAEWLLALLDAAGVQQAALVGHSMGSLIALETAGTAPRRVSHLAMIGTAFPMRVADTLLEMARNDEPRAIGMVAKWSHTPGHASLDELRELMLRLAQQNPEHLLHTDLVACNSYDHGGVAAKALRCPALIIFGAGDVMTPPNAARSLIDDIVHAHTLTLEGGHALMAEQSGPIIAALANFIGNR</sequence>
<dbReference type="InterPro" id="IPR029058">
    <property type="entry name" value="AB_hydrolase_fold"/>
</dbReference>
<organism evidence="2 3">
    <name type="scientific">Duganella guangzhouensis</name>
    <dbReference type="NCBI Taxonomy" id="2666084"/>
    <lineage>
        <taxon>Bacteria</taxon>
        <taxon>Pseudomonadati</taxon>
        <taxon>Pseudomonadota</taxon>
        <taxon>Betaproteobacteria</taxon>
        <taxon>Burkholderiales</taxon>
        <taxon>Oxalobacteraceae</taxon>
        <taxon>Telluria group</taxon>
        <taxon>Duganella</taxon>
    </lineage>
</organism>
<dbReference type="PANTHER" id="PTHR43798:SF33">
    <property type="entry name" value="HYDROLASE, PUTATIVE (AFU_ORTHOLOGUE AFUA_2G14860)-RELATED"/>
    <property type="match status" value="1"/>
</dbReference>
<dbReference type="InterPro" id="IPR050266">
    <property type="entry name" value="AB_hydrolase_sf"/>
</dbReference>
<proteinExistence type="predicted"/>
<evidence type="ECO:0000259" key="1">
    <source>
        <dbReference type="Pfam" id="PF00561"/>
    </source>
</evidence>
<dbReference type="Gene3D" id="3.40.50.1820">
    <property type="entry name" value="alpha/beta hydrolase"/>
    <property type="match status" value="1"/>
</dbReference>
<dbReference type="EMBL" id="WKJK01000023">
    <property type="protein sequence ID" value="MRW94133.1"/>
    <property type="molecule type" value="Genomic_DNA"/>
</dbReference>
<feature type="domain" description="AB hydrolase-1" evidence="1">
    <location>
        <begin position="24"/>
        <end position="240"/>
    </location>
</feature>
<dbReference type="PANTHER" id="PTHR43798">
    <property type="entry name" value="MONOACYLGLYCEROL LIPASE"/>
    <property type="match status" value="1"/>
</dbReference>
<dbReference type="RefSeq" id="WP_154383006.1">
    <property type="nucleotide sequence ID" value="NZ_WKJK01000023.1"/>
</dbReference>
<keyword evidence="2" id="KW-0378">Hydrolase</keyword>
<gene>
    <name evidence="2" type="ORF">GJ699_29490</name>
</gene>
<name>A0A6I2L8E5_9BURK</name>
<dbReference type="PRINTS" id="PR00111">
    <property type="entry name" value="ABHYDROLASE"/>
</dbReference>
<keyword evidence="3" id="KW-1185">Reference proteome</keyword>
<dbReference type="Proteomes" id="UP000433309">
    <property type="component" value="Unassembled WGS sequence"/>
</dbReference>
<accession>A0A6I2L8E5</accession>
<comment type="caution">
    <text evidence="2">The sequence shown here is derived from an EMBL/GenBank/DDBJ whole genome shotgun (WGS) entry which is preliminary data.</text>
</comment>
<evidence type="ECO:0000313" key="3">
    <source>
        <dbReference type="Proteomes" id="UP000433309"/>
    </source>
</evidence>
<dbReference type="SUPFAM" id="SSF53474">
    <property type="entry name" value="alpha/beta-Hydrolases"/>
    <property type="match status" value="1"/>
</dbReference>
<dbReference type="AlphaFoldDB" id="A0A6I2L8E5"/>
<dbReference type="GO" id="GO:0016020">
    <property type="term" value="C:membrane"/>
    <property type="evidence" value="ECO:0007669"/>
    <property type="project" value="TreeGrafter"/>
</dbReference>
<reference evidence="2 3" key="1">
    <citation type="submission" date="2019-11" db="EMBL/GenBank/DDBJ databases">
        <title>Novel species isolated from a subtropical stream in China.</title>
        <authorList>
            <person name="Lu H."/>
        </authorList>
    </citation>
    <scope>NUCLEOTIDE SEQUENCE [LARGE SCALE GENOMIC DNA]</scope>
    <source>
        <strain evidence="2 3">FT80W</strain>
    </source>
</reference>
<protein>
    <submittedName>
        <fullName evidence="2">Alpha/beta fold hydrolase</fullName>
    </submittedName>
</protein>